<dbReference type="EMBL" id="JARJCM010000004">
    <property type="protein sequence ID" value="KAJ7045844.1"/>
    <property type="molecule type" value="Genomic_DNA"/>
</dbReference>
<dbReference type="PANTHER" id="PTHR43827">
    <property type="entry name" value="2,5-DIKETO-D-GLUCONIC ACID REDUCTASE"/>
    <property type="match status" value="1"/>
</dbReference>
<dbReference type="GO" id="GO:0016491">
    <property type="term" value="F:oxidoreductase activity"/>
    <property type="evidence" value="ECO:0007669"/>
    <property type="project" value="InterPro"/>
</dbReference>
<comment type="caution">
    <text evidence="2">The sequence shown here is derived from an EMBL/GenBank/DDBJ whole genome shotgun (WGS) entry which is preliminary data.</text>
</comment>
<dbReference type="CDD" id="cd19071">
    <property type="entry name" value="AKR_AKR1-5-like"/>
    <property type="match status" value="1"/>
</dbReference>
<sequence>MAAVKKIIYGTAWRTARKEQKTATWVEKAVLHGFRAIDTACQPKHYREDLVGEALITLQTKHHIKREDLFLQTKYTPIGGQTTSKPLPYDPDTSITEQIRASFAKSLSNLHTTYLDSYILHSPLPTLEETLEAWAALGALQDAGHVRAIGVSNTYDVRVLQALAAVRPIQVVQNRWHEKNQWDREVCGYCRQHGIEYQSFWTLSGSPSLLANPELVNIANASGCTPAQAVFKLAMLGGVTPLSGTTDETHMVESVAVPALELKASSTHLEDIVWGRNSVVS</sequence>
<dbReference type="InterPro" id="IPR020471">
    <property type="entry name" value="AKR"/>
</dbReference>
<feature type="domain" description="NADP-dependent oxidoreductase" evidence="1">
    <location>
        <begin position="7"/>
        <end position="265"/>
    </location>
</feature>
<dbReference type="Proteomes" id="UP001218188">
    <property type="component" value="Unassembled WGS sequence"/>
</dbReference>
<name>A0AAD6TFV5_9AGAR</name>
<organism evidence="2 3">
    <name type="scientific">Mycena alexandri</name>
    <dbReference type="NCBI Taxonomy" id="1745969"/>
    <lineage>
        <taxon>Eukaryota</taxon>
        <taxon>Fungi</taxon>
        <taxon>Dikarya</taxon>
        <taxon>Basidiomycota</taxon>
        <taxon>Agaricomycotina</taxon>
        <taxon>Agaricomycetes</taxon>
        <taxon>Agaricomycetidae</taxon>
        <taxon>Agaricales</taxon>
        <taxon>Marasmiineae</taxon>
        <taxon>Mycenaceae</taxon>
        <taxon>Mycena</taxon>
    </lineage>
</organism>
<dbReference type="PRINTS" id="PR00069">
    <property type="entry name" value="ALDKETRDTASE"/>
</dbReference>
<evidence type="ECO:0000313" key="3">
    <source>
        <dbReference type="Proteomes" id="UP001218188"/>
    </source>
</evidence>
<dbReference type="PANTHER" id="PTHR43827:SF8">
    <property type="entry name" value="ALDO_KETO REDUCTASE FAMILY PROTEIN"/>
    <property type="match status" value="1"/>
</dbReference>
<evidence type="ECO:0000259" key="1">
    <source>
        <dbReference type="Pfam" id="PF00248"/>
    </source>
</evidence>
<dbReference type="InterPro" id="IPR023210">
    <property type="entry name" value="NADP_OxRdtase_dom"/>
</dbReference>
<evidence type="ECO:0000313" key="2">
    <source>
        <dbReference type="EMBL" id="KAJ7045844.1"/>
    </source>
</evidence>
<dbReference type="Pfam" id="PF00248">
    <property type="entry name" value="Aldo_ket_red"/>
    <property type="match status" value="1"/>
</dbReference>
<dbReference type="SUPFAM" id="SSF51430">
    <property type="entry name" value="NAD(P)-linked oxidoreductase"/>
    <property type="match status" value="1"/>
</dbReference>
<reference evidence="2" key="1">
    <citation type="submission" date="2023-03" db="EMBL/GenBank/DDBJ databases">
        <title>Massive genome expansion in bonnet fungi (Mycena s.s.) driven by repeated elements and novel gene families across ecological guilds.</title>
        <authorList>
            <consortium name="Lawrence Berkeley National Laboratory"/>
            <person name="Harder C.B."/>
            <person name="Miyauchi S."/>
            <person name="Viragh M."/>
            <person name="Kuo A."/>
            <person name="Thoen E."/>
            <person name="Andreopoulos B."/>
            <person name="Lu D."/>
            <person name="Skrede I."/>
            <person name="Drula E."/>
            <person name="Henrissat B."/>
            <person name="Morin E."/>
            <person name="Kohler A."/>
            <person name="Barry K."/>
            <person name="LaButti K."/>
            <person name="Morin E."/>
            <person name="Salamov A."/>
            <person name="Lipzen A."/>
            <person name="Mereny Z."/>
            <person name="Hegedus B."/>
            <person name="Baldrian P."/>
            <person name="Stursova M."/>
            <person name="Weitz H."/>
            <person name="Taylor A."/>
            <person name="Grigoriev I.V."/>
            <person name="Nagy L.G."/>
            <person name="Martin F."/>
            <person name="Kauserud H."/>
        </authorList>
    </citation>
    <scope>NUCLEOTIDE SEQUENCE</scope>
    <source>
        <strain evidence="2">CBHHK200</strain>
    </source>
</reference>
<dbReference type="Gene3D" id="3.20.20.100">
    <property type="entry name" value="NADP-dependent oxidoreductase domain"/>
    <property type="match status" value="1"/>
</dbReference>
<proteinExistence type="predicted"/>
<protein>
    <submittedName>
        <fullName evidence="2">NADP-dependent oxidoreductase domain-containing protein</fullName>
    </submittedName>
</protein>
<dbReference type="InterPro" id="IPR036812">
    <property type="entry name" value="NAD(P)_OxRdtase_dom_sf"/>
</dbReference>
<gene>
    <name evidence="2" type="ORF">C8F04DRAFT_1334851</name>
</gene>
<dbReference type="AlphaFoldDB" id="A0AAD6TFV5"/>
<accession>A0AAD6TFV5</accession>
<keyword evidence="3" id="KW-1185">Reference proteome</keyword>